<dbReference type="Pfam" id="PF02358">
    <property type="entry name" value="Trehalose_PPase"/>
    <property type="match status" value="1"/>
</dbReference>
<dbReference type="AlphaFoldDB" id="A0A8A4TF10"/>
<comment type="similarity">
    <text evidence="1">In the C-terminal section; belongs to the trehalose phosphatase family.</text>
</comment>
<dbReference type="PANTHER" id="PTHR10788">
    <property type="entry name" value="TREHALOSE-6-PHOSPHATE SYNTHASE"/>
    <property type="match status" value="1"/>
</dbReference>
<keyword evidence="4" id="KW-1185">Reference proteome</keyword>
<dbReference type="EMBL" id="CP071793">
    <property type="protein sequence ID" value="QTD48689.1"/>
    <property type="molecule type" value="Genomic_DNA"/>
</dbReference>
<dbReference type="Gene3D" id="3.40.50.2000">
    <property type="entry name" value="Glycogen Phosphorylase B"/>
    <property type="match status" value="2"/>
</dbReference>
<organism evidence="3 4">
    <name type="scientific">Sulfidibacter corallicola</name>
    <dbReference type="NCBI Taxonomy" id="2818388"/>
    <lineage>
        <taxon>Bacteria</taxon>
        <taxon>Pseudomonadati</taxon>
        <taxon>Acidobacteriota</taxon>
        <taxon>Holophagae</taxon>
        <taxon>Acanthopleuribacterales</taxon>
        <taxon>Acanthopleuribacteraceae</taxon>
        <taxon>Sulfidibacter</taxon>
    </lineage>
</organism>
<dbReference type="GO" id="GO:0004805">
    <property type="term" value="F:trehalose-phosphatase activity"/>
    <property type="evidence" value="ECO:0007669"/>
    <property type="project" value="TreeGrafter"/>
</dbReference>
<dbReference type="CDD" id="cd03788">
    <property type="entry name" value="GT20_TPS"/>
    <property type="match status" value="1"/>
</dbReference>
<dbReference type="Gene3D" id="3.30.70.1020">
    <property type="entry name" value="Trehalose-6-phosphate phosphatase related protein, domain 2"/>
    <property type="match status" value="1"/>
</dbReference>
<dbReference type="NCBIfam" id="NF011071">
    <property type="entry name" value="PRK14501.1"/>
    <property type="match status" value="1"/>
</dbReference>
<dbReference type="InterPro" id="IPR006379">
    <property type="entry name" value="HAD-SF_hydro_IIB"/>
</dbReference>
<dbReference type="GO" id="GO:0005992">
    <property type="term" value="P:trehalose biosynthetic process"/>
    <property type="evidence" value="ECO:0007669"/>
    <property type="project" value="InterPro"/>
</dbReference>
<dbReference type="GO" id="GO:0003825">
    <property type="term" value="F:alpha,alpha-trehalose-phosphate synthase (UDP-forming) activity"/>
    <property type="evidence" value="ECO:0007669"/>
    <property type="project" value="TreeGrafter"/>
</dbReference>
<sequence>MHDTNSPNPEEKHPIIIVSNRLPITVKTTDGGFHIQRSAGGLVAGLRGIHERSLTWWVGHGGVFDAEGYAKLKAKLEPDRLLPVPIERETYEGYYQGMANNAIWPLFHYFPASMHYQVQDWRAYTQANRAFADTILELAKPGDWVWVQDYQLMLVPAMLREAAPDLRIAYFHHIPFPSSEIFRTLPNRDLLLKGLLGADLIGFHTYDYVRHFVSSAVRLLGCDSYMDEVNHGDRLIKIGAFPLGVDVASIVDTCKELDTLAPEQELFPELDAELVMLGIDRLDYTKGIPERLEAFGSFLRHNPEYVGKAVLVQLCVPSRQKIPSYGDLRARVERLVGQLNGEFGRPGYTPIHYMYRSLGHREVIALYRKAQIALVTPLRDGLNLVCKEFVAAHDDEDGVVVLSELAGAAAEMGEALSVNPYDVEEMAATLLRAAVMPREERRHRMRGLRKRIVAFDNDSWCSTFMESWRKCYENRVERSVKLVESMREEVLGQLDRAGRIFVFLDNDGTITPIAKRPELAIPPNHVLDILRQFGQFGRLHVTLVTGRPKEYCEQYFPSLPINIVSEHGIFIQSRGEVDWEYLIDVEDHSDTKDEVRHLFEMFTRFVPGSHIEEKQACLVLHYRQAEPLFAESQAKVLIESLQQLLGKTALSVFHGKKTVEVRPIVADKGQATETILDRHGFQQGTDVFLTLGDDTTDESMYKVFPDHNLSIHVGKPNTYARYYLESPTDTASFLAQIRDRLSH</sequence>
<evidence type="ECO:0000256" key="2">
    <source>
        <dbReference type="ARBA" id="ARBA00008799"/>
    </source>
</evidence>
<dbReference type="GO" id="GO:0005829">
    <property type="term" value="C:cytosol"/>
    <property type="evidence" value="ECO:0007669"/>
    <property type="project" value="TreeGrafter"/>
</dbReference>
<dbReference type="Gene3D" id="3.40.50.1000">
    <property type="entry name" value="HAD superfamily/HAD-like"/>
    <property type="match status" value="1"/>
</dbReference>
<evidence type="ECO:0000313" key="4">
    <source>
        <dbReference type="Proteomes" id="UP000663929"/>
    </source>
</evidence>
<dbReference type="SUPFAM" id="SSF56784">
    <property type="entry name" value="HAD-like"/>
    <property type="match status" value="1"/>
</dbReference>
<dbReference type="CDD" id="cd01627">
    <property type="entry name" value="HAD_TPP"/>
    <property type="match status" value="1"/>
</dbReference>
<evidence type="ECO:0000256" key="1">
    <source>
        <dbReference type="ARBA" id="ARBA00006330"/>
    </source>
</evidence>
<dbReference type="PANTHER" id="PTHR10788:SF106">
    <property type="entry name" value="BCDNA.GH08860"/>
    <property type="match status" value="1"/>
</dbReference>
<evidence type="ECO:0000313" key="3">
    <source>
        <dbReference type="EMBL" id="QTD48689.1"/>
    </source>
</evidence>
<dbReference type="InterPro" id="IPR023214">
    <property type="entry name" value="HAD_sf"/>
</dbReference>
<proteinExistence type="inferred from homology"/>
<dbReference type="KEGG" id="scor:J3U87_24165"/>
<accession>A0A8A4TF10</accession>
<dbReference type="RefSeq" id="WP_237378340.1">
    <property type="nucleotide sequence ID" value="NZ_CP071793.1"/>
</dbReference>
<dbReference type="InterPro" id="IPR036412">
    <property type="entry name" value="HAD-like_sf"/>
</dbReference>
<name>A0A8A4TF10_SULCO</name>
<dbReference type="InterPro" id="IPR001830">
    <property type="entry name" value="Glyco_trans_20"/>
</dbReference>
<dbReference type="Pfam" id="PF00982">
    <property type="entry name" value="Glyco_transf_20"/>
    <property type="match status" value="1"/>
</dbReference>
<protein>
    <submittedName>
        <fullName evidence="3">Bifunctional alpha,alpha-trehalose-phosphate synthase (UDP-forming)/trehalose-phosphatase</fullName>
    </submittedName>
</protein>
<dbReference type="NCBIfam" id="TIGR00685">
    <property type="entry name" value="T6PP"/>
    <property type="match status" value="1"/>
</dbReference>
<dbReference type="SUPFAM" id="SSF53756">
    <property type="entry name" value="UDP-Glycosyltransferase/glycogen phosphorylase"/>
    <property type="match status" value="1"/>
</dbReference>
<reference evidence="3" key="1">
    <citation type="submission" date="2021-03" db="EMBL/GenBank/DDBJ databases">
        <title>Acanthopleuribacteraceae sp. M133.</title>
        <authorList>
            <person name="Wang G."/>
        </authorList>
    </citation>
    <scope>NUCLEOTIDE SEQUENCE</scope>
    <source>
        <strain evidence="3">M133</strain>
    </source>
</reference>
<dbReference type="InterPro" id="IPR003337">
    <property type="entry name" value="Trehalose_PPase"/>
</dbReference>
<gene>
    <name evidence="3" type="ORF">J3U87_24165</name>
</gene>
<dbReference type="Proteomes" id="UP000663929">
    <property type="component" value="Chromosome"/>
</dbReference>
<dbReference type="NCBIfam" id="TIGR01484">
    <property type="entry name" value="HAD-SF-IIB"/>
    <property type="match status" value="1"/>
</dbReference>
<comment type="similarity">
    <text evidence="2">Belongs to the glycosyltransferase 20 family.</text>
</comment>